<dbReference type="Gene3D" id="3.40.50.300">
    <property type="entry name" value="P-loop containing nucleotide triphosphate hydrolases"/>
    <property type="match status" value="1"/>
</dbReference>
<proteinExistence type="predicted"/>
<dbReference type="GeneID" id="60590567"/>
<dbReference type="RefSeq" id="WP_198061528.1">
    <property type="nucleotide sequence ID" value="NZ_CP065856.1"/>
</dbReference>
<protein>
    <recommendedName>
        <fullName evidence="4">DUF835 domain-containing protein</fullName>
    </recommendedName>
</protein>
<evidence type="ECO:0008006" key="4">
    <source>
        <dbReference type="Google" id="ProtNLM"/>
    </source>
</evidence>
<sequence>MTEGVRRATQGERASDGGASDARTGRDGSVALVYERAFTANAASQLDRALDVGAERSVLAILYRHDVRSWTTALRSHCDRVDSAAAVAVGPTSAGCGRDDAAVRTVSDPTDLTGVGIAVGEWLRARDTDEEPVVCLDSLSTLLQYADPERAFRFLHGLRTQVRSADATAFVSVDPGAHDEATLGTFRALFDAVVTGESATAETDDGESATADGRPVATDGGASEAPDGPVSGSE</sequence>
<feature type="region of interest" description="Disordered" evidence="1">
    <location>
        <begin position="1"/>
        <end position="25"/>
    </location>
</feature>
<dbReference type="Proteomes" id="UP000595001">
    <property type="component" value="Chromosome"/>
</dbReference>
<dbReference type="OrthoDB" id="109251at2157"/>
<evidence type="ECO:0000313" key="2">
    <source>
        <dbReference type="EMBL" id="QPV62730.1"/>
    </source>
</evidence>
<accession>A0A7T3KVD8</accession>
<name>A0A7T3KVD8_9EURY</name>
<keyword evidence="3" id="KW-1185">Reference proteome</keyword>
<feature type="region of interest" description="Disordered" evidence="1">
    <location>
        <begin position="197"/>
        <end position="234"/>
    </location>
</feature>
<reference evidence="2 3" key="1">
    <citation type="submission" date="2020-12" db="EMBL/GenBank/DDBJ databases">
        <title>Halosimplex halophilum sp. nov. and Halosimplex salinum sp. nov., two new members of the genus Halosimplex.</title>
        <authorList>
            <person name="Cui H.L."/>
        </authorList>
    </citation>
    <scope>NUCLEOTIDE SEQUENCE [LARGE SCALE GENOMIC DNA]</scope>
    <source>
        <strain evidence="2 3">YGH94</strain>
    </source>
</reference>
<dbReference type="InterPro" id="IPR055927">
    <property type="entry name" value="DUF7504"/>
</dbReference>
<dbReference type="Pfam" id="PF24336">
    <property type="entry name" value="DUF7504"/>
    <property type="match status" value="1"/>
</dbReference>
<dbReference type="EMBL" id="CP065856">
    <property type="protein sequence ID" value="QPV62730.1"/>
    <property type="molecule type" value="Genomic_DNA"/>
</dbReference>
<feature type="compositionally biased region" description="Basic and acidic residues" evidence="1">
    <location>
        <begin position="1"/>
        <end position="15"/>
    </location>
</feature>
<dbReference type="KEGG" id="hlt:I7X12_18700"/>
<dbReference type="InterPro" id="IPR027417">
    <property type="entry name" value="P-loop_NTPase"/>
</dbReference>
<gene>
    <name evidence="2" type="ORF">I7X12_18700</name>
</gene>
<evidence type="ECO:0000313" key="3">
    <source>
        <dbReference type="Proteomes" id="UP000595001"/>
    </source>
</evidence>
<evidence type="ECO:0000256" key="1">
    <source>
        <dbReference type="SAM" id="MobiDB-lite"/>
    </source>
</evidence>
<organism evidence="2 3">
    <name type="scientific">Halosimplex litoreum</name>
    <dbReference type="NCBI Taxonomy" id="1198301"/>
    <lineage>
        <taxon>Archaea</taxon>
        <taxon>Methanobacteriati</taxon>
        <taxon>Methanobacteriota</taxon>
        <taxon>Stenosarchaea group</taxon>
        <taxon>Halobacteria</taxon>
        <taxon>Halobacteriales</taxon>
        <taxon>Haloarculaceae</taxon>
        <taxon>Halosimplex</taxon>
    </lineage>
</organism>
<dbReference type="AlphaFoldDB" id="A0A7T3KVD8"/>